<dbReference type="GO" id="GO:0003677">
    <property type="term" value="F:DNA binding"/>
    <property type="evidence" value="ECO:0007669"/>
    <property type="project" value="UniProtKB-KW"/>
</dbReference>
<dbReference type="InterPro" id="IPR051054">
    <property type="entry name" value="SorC_transcr_regulators"/>
</dbReference>
<dbReference type="EMBL" id="BAGZ01000001">
    <property type="protein sequence ID" value="GAB76541.1"/>
    <property type="molecule type" value="Genomic_DNA"/>
</dbReference>
<sequence>MTLGSRDAQSIDAVRLYYERGMSQGEVAQTLGVSRPTVSKLIQFAKDQGYVEIVINDPRESANDLGDALRAEYGLRAVHVASPPTEQADMVREALGRTGARVLGDLVQDGDLLGVTWGRTLYSVARHLQHKDVRGVEVIQLKGGMSQSSPGSQDVETIQLFAKAFDAFMRFLPLPAIFDSLEVKQLVEQERHIRRVIELGREANIAVFTVGAVSADSLIFELGYLSAAEQRRVMKHAVGDICSRFLDAQGSVCDPELDARTVGIGLAELRTKQHRVLVAGGRDRVEGVRVALRAGYATELVTDRFTATKLLPG</sequence>
<dbReference type="PANTHER" id="PTHR34294">
    <property type="entry name" value="TRANSCRIPTIONAL REGULATOR-RELATED"/>
    <property type="match status" value="1"/>
</dbReference>
<evidence type="ECO:0000256" key="2">
    <source>
        <dbReference type="ARBA" id="ARBA00023015"/>
    </source>
</evidence>
<dbReference type="PANTHER" id="PTHR34294:SF1">
    <property type="entry name" value="TRANSCRIPTIONAL REGULATOR LSRR"/>
    <property type="match status" value="1"/>
</dbReference>
<dbReference type="InterPro" id="IPR036388">
    <property type="entry name" value="WH-like_DNA-bd_sf"/>
</dbReference>
<dbReference type="Pfam" id="PF04198">
    <property type="entry name" value="Sugar-bind"/>
    <property type="match status" value="1"/>
</dbReference>
<dbReference type="Pfam" id="PF04545">
    <property type="entry name" value="Sigma70_r4"/>
    <property type="match status" value="1"/>
</dbReference>
<feature type="domain" description="HTH cro/C1-type" evidence="5">
    <location>
        <begin position="19"/>
        <end position="41"/>
    </location>
</feature>
<evidence type="ECO:0000256" key="3">
    <source>
        <dbReference type="ARBA" id="ARBA00023125"/>
    </source>
</evidence>
<evidence type="ECO:0000259" key="5">
    <source>
        <dbReference type="PROSITE" id="PS50943"/>
    </source>
</evidence>
<dbReference type="SUPFAM" id="SSF88659">
    <property type="entry name" value="Sigma3 and sigma4 domains of RNA polymerase sigma factors"/>
    <property type="match status" value="1"/>
</dbReference>
<comment type="similarity">
    <text evidence="1">Belongs to the SorC transcriptional regulatory family.</text>
</comment>
<protein>
    <submittedName>
        <fullName evidence="6">Deoxyribonucleoside regulator</fullName>
    </submittedName>
</protein>
<dbReference type="GO" id="GO:0030246">
    <property type="term" value="F:carbohydrate binding"/>
    <property type="evidence" value="ECO:0007669"/>
    <property type="project" value="InterPro"/>
</dbReference>
<reference evidence="6 7" key="1">
    <citation type="submission" date="2012-08" db="EMBL/GenBank/DDBJ databases">
        <title>Whole genome shotgun sequence of Austwickia chelonae NBRC 105200.</title>
        <authorList>
            <person name="Yoshida I."/>
            <person name="Hosoyama A."/>
            <person name="Tsuchikane K."/>
            <person name="Katsumata H."/>
            <person name="Ando Y."/>
            <person name="Ohji S."/>
            <person name="Hamada M."/>
            <person name="Tamura T."/>
            <person name="Yamazoe A."/>
            <person name="Yamazaki S."/>
            <person name="Fujita N."/>
        </authorList>
    </citation>
    <scope>NUCLEOTIDE SEQUENCE [LARGE SCALE GENOMIC DNA]</scope>
    <source>
        <strain evidence="6 7">NBRC 105200</strain>
    </source>
</reference>
<dbReference type="OrthoDB" id="186585at2"/>
<dbReference type="Gene3D" id="3.40.50.1360">
    <property type="match status" value="1"/>
</dbReference>
<evidence type="ECO:0000313" key="6">
    <source>
        <dbReference type="EMBL" id="GAB76541.1"/>
    </source>
</evidence>
<dbReference type="PROSITE" id="PS50943">
    <property type="entry name" value="HTH_CROC1"/>
    <property type="match status" value="1"/>
</dbReference>
<dbReference type="eggNOG" id="COG2390">
    <property type="taxonomic scope" value="Bacteria"/>
</dbReference>
<evidence type="ECO:0000256" key="4">
    <source>
        <dbReference type="ARBA" id="ARBA00023163"/>
    </source>
</evidence>
<evidence type="ECO:0000256" key="1">
    <source>
        <dbReference type="ARBA" id="ARBA00010466"/>
    </source>
</evidence>
<gene>
    <name evidence="6" type="primary">deoR</name>
    <name evidence="6" type="ORF">AUCHE_01_01030</name>
</gene>
<dbReference type="InterPro" id="IPR037171">
    <property type="entry name" value="NagB/RpiA_transferase-like"/>
</dbReference>
<keyword evidence="7" id="KW-1185">Reference proteome</keyword>
<dbReference type="STRING" id="100225.SAMN05421595_1670"/>
<organism evidence="6 7">
    <name type="scientific">Austwickia chelonae NBRC 105200</name>
    <dbReference type="NCBI Taxonomy" id="1184607"/>
    <lineage>
        <taxon>Bacteria</taxon>
        <taxon>Bacillati</taxon>
        <taxon>Actinomycetota</taxon>
        <taxon>Actinomycetes</taxon>
        <taxon>Micrococcales</taxon>
        <taxon>Dermatophilaceae</taxon>
        <taxon>Austwickia</taxon>
    </lineage>
</organism>
<accession>K6UKN4</accession>
<dbReference type="Proteomes" id="UP000008495">
    <property type="component" value="Unassembled WGS sequence"/>
</dbReference>
<dbReference type="GO" id="GO:0003700">
    <property type="term" value="F:DNA-binding transcription factor activity"/>
    <property type="evidence" value="ECO:0007669"/>
    <property type="project" value="InterPro"/>
</dbReference>
<keyword evidence="2" id="KW-0805">Transcription regulation</keyword>
<dbReference type="InterPro" id="IPR007630">
    <property type="entry name" value="RNA_pol_sigma70_r4"/>
</dbReference>
<evidence type="ECO:0000313" key="7">
    <source>
        <dbReference type="Proteomes" id="UP000008495"/>
    </source>
</evidence>
<dbReference type="Gene3D" id="1.10.10.10">
    <property type="entry name" value="Winged helix-like DNA-binding domain superfamily/Winged helix DNA-binding domain"/>
    <property type="match status" value="1"/>
</dbReference>
<dbReference type="RefSeq" id="WP_006501291.1">
    <property type="nucleotide sequence ID" value="NZ_BAGZ01000001.1"/>
</dbReference>
<dbReference type="InterPro" id="IPR013324">
    <property type="entry name" value="RNA_pol_sigma_r3/r4-like"/>
</dbReference>
<keyword evidence="4" id="KW-0804">Transcription</keyword>
<dbReference type="InterPro" id="IPR007324">
    <property type="entry name" value="Sugar-bd_dom_put"/>
</dbReference>
<dbReference type="SUPFAM" id="SSF100950">
    <property type="entry name" value="NagB/RpiA/CoA transferase-like"/>
    <property type="match status" value="1"/>
</dbReference>
<keyword evidence="3" id="KW-0238">DNA-binding</keyword>
<dbReference type="AlphaFoldDB" id="K6UKN4"/>
<comment type="caution">
    <text evidence="6">The sequence shown here is derived from an EMBL/GenBank/DDBJ whole genome shotgun (WGS) entry which is preliminary data.</text>
</comment>
<dbReference type="InterPro" id="IPR001387">
    <property type="entry name" value="Cro/C1-type_HTH"/>
</dbReference>
<proteinExistence type="inferred from homology"/>
<name>K6UKN4_9MICO</name>